<dbReference type="Proteomes" id="UP000828941">
    <property type="component" value="Chromosome 13"/>
</dbReference>
<protein>
    <submittedName>
        <fullName evidence="1">Uncharacterized protein</fullName>
    </submittedName>
</protein>
<organism evidence="1 2">
    <name type="scientific">Bauhinia variegata</name>
    <name type="common">Purple orchid tree</name>
    <name type="synonym">Phanera variegata</name>
    <dbReference type="NCBI Taxonomy" id="167791"/>
    <lineage>
        <taxon>Eukaryota</taxon>
        <taxon>Viridiplantae</taxon>
        <taxon>Streptophyta</taxon>
        <taxon>Embryophyta</taxon>
        <taxon>Tracheophyta</taxon>
        <taxon>Spermatophyta</taxon>
        <taxon>Magnoliopsida</taxon>
        <taxon>eudicotyledons</taxon>
        <taxon>Gunneridae</taxon>
        <taxon>Pentapetalae</taxon>
        <taxon>rosids</taxon>
        <taxon>fabids</taxon>
        <taxon>Fabales</taxon>
        <taxon>Fabaceae</taxon>
        <taxon>Cercidoideae</taxon>
        <taxon>Cercideae</taxon>
        <taxon>Bauhiniinae</taxon>
        <taxon>Bauhinia</taxon>
    </lineage>
</organism>
<reference evidence="1 2" key="1">
    <citation type="journal article" date="2022" name="DNA Res.">
        <title>Chromosomal-level genome assembly of the orchid tree Bauhinia variegata (Leguminosae; Cercidoideae) supports the allotetraploid origin hypothesis of Bauhinia.</title>
        <authorList>
            <person name="Zhong Y."/>
            <person name="Chen Y."/>
            <person name="Zheng D."/>
            <person name="Pang J."/>
            <person name="Liu Y."/>
            <person name="Luo S."/>
            <person name="Meng S."/>
            <person name="Qian L."/>
            <person name="Wei D."/>
            <person name="Dai S."/>
            <person name="Zhou R."/>
        </authorList>
    </citation>
    <scope>NUCLEOTIDE SEQUENCE [LARGE SCALE GENOMIC DNA]</scope>
    <source>
        <strain evidence="1">BV-YZ2020</strain>
    </source>
</reference>
<gene>
    <name evidence="1" type="ORF">L6164_032544</name>
</gene>
<dbReference type="EMBL" id="CM039438">
    <property type="protein sequence ID" value="KAI4299048.1"/>
    <property type="molecule type" value="Genomic_DNA"/>
</dbReference>
<keyword evidence="2" id="KW-1185">Reference proteome</keyword>
<evidence type="ECO:0000313" key="1">
    <source>
        <dbReference type="EMBL" id="KAI4299048.1"/>
    </source>
</evidence>
<sequence>MKPLLSYKRRKVQQQQNPNNVQSERVVSGDLNLHNSEESNSAGKSVPSDPLAHKKTRDLPNLNECHACGFKVDVCNGKNGLQTLYSEWRIVLLCKKCYSSVESSQVCSYCFTETSAECFRCPQCKHSVHKKCLLMCKNDAPWSYCLGKEFSVCVDCWIPESIAISRRRLTSKKVSKRGRVDSKVLDSRISAKPLQDVVKDANHKLEKKFEAADRARGEAVKKATVARRAIELENNALDLVGNGDENSLNECVKTDSGKIVDDAEKMKLELYPAVNSSPRNSKNCCLLNSSNLDTPKICASSINSSCKTSDSRDPSDFGKHEVSDDSKLSEDSSKYEFEPSVCISALDRDSSTDMNHLGVERTNDKRVSPKDGDCIGEFNAEGDIGKDPLYDGEGSCSNRLIHMGRENSSTDLHLKQGDSAFHGEGRCNGQPDRFFLTYRRRACRLISIPDGKPEVLYNGIHLESQGTASGVPSIAPGN</sequence>
<accession>A0ACB9KP54</accession>
<evidence type="ECO:0000313" key="2">
    <source>
        <dbReference type="Proteomes" id="UP000828941"/>
    </source>
</evidence>
<proteinExistence type="predicted"/>
<comment type="caution">
    <text evidence="1">The sequence shown here is derived from an EMBL/GenBank/DDBJ whole genome shotgun (WGS) entry which is preliminary data.</text>
</comment>
<name>A0ACB9KP54_BAUVA</name>